<name>A0ACB7G1F2_MANES</name>
<keyword evidence="2" id="KW-1185">Reference proteome</keyword>
<organism evidence="1 2">
    <name type="scientific">Manihot esculenta</name>
    <name type="common">Cassava</name>
    <name type="synonym">Jatropha manihot</name>
    <dbReference type="NCBI Taxonomy" id="3983"/>
    <lineage>
        <taxon>Eukaryota</taxon>
        <taxon>Viridiplantae</taxon>
        <taxon>Streptophyta</taxon>
        <taxon>Embryophyta</taxon>
        <taxon>Tracheophyta</taxon>
        <taxon>Spermatophyta</taxon>
        <taxon>Magnoliopsida</taxon>
        <taxon>eudicotyledons</taxon>
        <taxon>Gunneridae</taxon>
        <taxon>Pentapetalae</taxon>
        <taxon>rosids</taxon>
        <taxon>fabids</taxon>
        <taxon>Malpighiales</taxon>
        <taxon>Euphorbiaceae</taxon>
        <taxon>Crotonoideae</taxon>
        <taxon>Manihoteae</taxon>
        <taxon>Manihot</taxon>
    </lineage>
</organism>
<dbReference type="Proteomes" id="UP000091857">
    <property type="component" value="Chromosome 17"/>
</dbReference>
<sequence>MNLSVVSQSVSLPLPPNSRTISGFATNAPIIHLPSKLSARHNHITIRSSASDHPLTFLRIAASSAVLFLGLTVGVSQAAASTSFLQPLPSKSQELAVTQVNAWCNFMNPDGDDAHGDSKTVERPEKEELNAAFETWKSKTYALSVPLTVVALRGSIPPSWVKDFMQSQGRRLRLRTKFLGSLDNIFSDLSMSFNKRKVGPASVAAADIVSIGDSWLSFAISKAIVEPIRGVEDQDWFKALSDKWKVYLRRNCEGIIDPSGEIWAAPYRWGCLVIAYKKSKFQKNKLAPIEDWADLWQPKLTGRISMVDSPREVVGAVLKYMGASYNTKNIELEVTGGRNSVQKNLALLEKQVRLFDSTHYLKAFAVGDVWVAVGWSSDVLPVAKRMSNVAVVVPKSGASLWADLWAIPAASRLETNKIGGRVRGPSPLIHQWIEFCLQAARALPFKQEVVAGATPSALESTPVDIPRGLNKGRPKLDTNLIAGVPPPEILTRCEFLEPLCDATLSEYKWLLAGMQKRGPSFIHKLYHYISSKIQFFGLNPHSKVT</sequence>
<protein>
    <submittedName>
        <fullName evidence="1">Uncharacterized protein</fullName>
    </submittedName>
</protein>
<proteinExistence type="predicted"/>
<evidence type="ECO:0000313" key="1">
    <source>
        <dbReference type="EMBL" id="KAG8634030.1"/>
    </source>
</evidence>
<gene>
    <name evidence="1" type="ORF">MANES_17G005500v8</name>
</gene>
<dbReference type="EMBL" id="CM004403">
    <property type="protein sequence ID" value="KAG8634030.1"/>
    <property type="molecule type" value="Genomic_DNA"/>
</dbReference>
<evidence type="ECO:0000313" key="2">
    <source>
        <dbReference type="Proteomes" id="UP000091857"/>
    </source>
</evidence>
<comment type="caution">
    <text evidence="1">The sequence shown here is derived from an EMBL/GenBank/DDBJ whole genome shotgun (WGS) entry which is preliminary data.</text>
</comment>
<accession>A0ACB7G1F2</accession>
<reference evidence="2" key="1">
    <citation type="journal article" date="2016" name="Nat. Biotechnol.">
        <title>Sequencing wild and cultivated cassava and related species reveals extensive interspecific hybridization and genetic diversity.</title>
        <authorList>
            <person name="Bredeson J.V."/>
            <person name="Lyons J.B."/>
            <person name="Prochnik S.E."/>
            <person name="Wu G.A."/>
            <person name="Ha C.M."/>
            <person name="Edsinger-Gonzales E."/>
            <person name="Grimwood J."/>
            <person name="Schmutz J."/>
            <person name="Rabbi I.Y."/>
            <person name="Egesi C."/>
            <person name="Nauluvula P."/>
            <person name="Lebot V."/>
            <person name="Ndunguru J."/>
            <person name="Mkamilo G."/>
            <person name="Bart R.S."/>
            <person name="Setter T.L."/>
            <person name="Gleadow R.M."/>
            <person name="Kulakow P."/>
            <person name="Ferguson M.E."/>
            <person name="Rounsley S."/>
            <person name="Rokhsar D.S."/>
        </authorList>
    </citation>
    <scope>NUCLEOTIDE SEQUENCE [LARGE SCALE GENOMIC DNA]</scope>
    <source>
        <strain evidence="2">cv. AM560-2</strain>
    </source>
</reference>